<dbReference type="Pfam" id="PF00534">
    <property type="entry name" value="Glycos_transf_1"/>
    <property type="match status" value="1"/>
</dbReference>
<evidence type="ECO:0000313" key="5">
    <source>
        <dbReference type="Proteomes" id="UP000502502"/>
    </source>
</evidence>
<dbReference type="EMBL" id="CP049871">
    <property type="protein sequence ID" value="QIL03231.1"/>
    <property type="molecule type" value="Genomic_DNA"/>
</dbReference>
<dbReference type="InterPro" id="IPR001296">
    <property type="entry name" value="Glyco_trans_1"/>
</dbReference>
<dbReference type="CDD" id="cd03809">
    <property type="entry name" value="GT4_MtfB-like"/>
    <property type="match status" value="1"/>
</dbReference>
<reference evidence="4 5" key="1">
    <citation type="submission" date="2020-03" db="EMBL/GenBank/DDBJ databases">
        <title>Sphingomonas sp. nov., isolated from fish.</title>
        <authorList>
            <person name="Hyun D.-W."/>
            <person name="Bae J.-W."/>
        </authorList>
    </citation>
    <scope>NUCLEOTIDE SEQUENCE [LARGE SCALE GENOMIC DNA]</scope>
    <source>
        <strain evidence="4 5">HDW15C</strain>
    </source>
</reference>
<feature type="domain" description="Glycosyltransferase subfamily 4-like N-terminal" evidence="3">
    <location>
        <begin position="16"/>
        <end position="165"/>
    </location>
</feature>
<sequence length="371" mass="40907">MKVALAVDAIGPELTGIGRYCLELANRLPSHRDVESLTMFRGDREVRTLLDSAAPRTRWRKFADRFARPRDERPMLARSDVVHGPNYMLPEWAETGVVTIHDLSVFRFPEMHPPERVANFEREMRRSVERASHLITDCETIRQEVIAFTGFAPDLVTAVPLGIAPSFRPMQAAERAPILRRHGLPPAGYGLTLSSLEPRKRIDRLLSAWRRLPDALRQRFPLAIAGASGWKNDALHHAIRMGADEGWVIPLGFVSEDELPAIYAGAALFLYPSIYEGFGLPPLEAMASGVPTVVAGGSCLAEVTKGGAMLVEPDDADAFAQAIVQALEDEEWRRIAVSSGIQIAAGYTWETCVDRTVDVYQRVVSGAKSAA</sequence>
<accession>A0A6G7ZQI3</accession>
<dbReference type="GO" id="GO:0016757">
    <property type="term" value="F:glycosyltransferase activity"/>
    <property type="evidence" value="ECO:0007669"/>
    <property type="project" value="InterPro"/>
</dbReference>
<dbReference type="GO" id="GO:0009103">
    <property type="term" value="P:lipopolysaccharide biosynthetic process"/>
    <property type="evidence" value="ECO:0007669"/>
    <property type="project" value="TreeGrafter"/>
</dbReference>
<organism evidence="4 5">
    <name type="scientific">Sphingomonas sinipercae</name>
    <dbReference type="NCBI Taxonomy" id="2714944"/>
    <lineage>
        <taxon>Bacteria</taxon>
        <taxon>Pseudomonadati</taxon>
        <taxon>Pseudomonadota</taxon>
        <taxon>Alphaproteobacteria</taxon>
        <taxon>Sphingomonadales</taxon>
        <taxon>Sphingomonadaceae</taxon>
        <taxon>Sphingomonas</taxon>
    </lineage>
</organism>
<evidence type="ECO:0000313" key="4">
    <source>
        <dbReference type="EMBL" id="QIL03231.1"/>
    </source>
</evidence>
<dbReference type="Proteomes" id="UP000502502">
    <property type="component" value="Chromosome"/>
</dbReference>
<keyword evidence="1 4" id="KW-0808">Transferase</keyword>
<gene>
    <name evidence="4" type="ORF">G7078_00745</name>
</gene>
<dbReference type="PANTHER" id="PTHR46401">
    <property type="entry name" value="GLYCOSYLTRANSFERASE WBBK-RELATED"/>
    <property type="match status" value="1"/>
</dbReference>
<name>A0A6G7ZQI3_9SPHN</name>
<evidence type="ECO:0000259" key="2">
    <source>
        <dbReference type="Pfam" id="PF00534"/>
    </source>
</evidence>
<dbReference type="PANTHER" id="PTHR46401:SF2">
    <property type="entry name" value="GLYCOSYLTRANSFERASE WBBK-RELATED"/>
    <property type="match status" value="1"/>
</dbReference>
<evidence type="ECO:0000259" key="3">
    <source>
        <dbReference type="Pfam" id="PF13439"/>
    </source>
</evidence>
<proteinExistence type="predicted"/>
<dbReference type="Gene3D" id="3.40.50.2000">
    <property type="entry name" value="Glycogen Phosphorylase B"/>
    <property type="match status" value="2"/>
</dbReference>
<dbReference type="KEGG" id="ssin:G7078_00745"/>
<evidence type="ECO:0000256" key="1">
    <source>
        <dbReference type="ARBA" id="ARBA00022679"/>
    </source>
</evidence>
<dbReference type="Pfam" id="PF13439">
    <property type="entry name" value="Glyco_transf_4"/>
    <property type="match status" value="1"/>
</dbReference>
<feature type="domain" description="Glycosyl transferase family 1" evidence="2">
    <location>
        <begin position="191"/>
        <end position="334"/>
    </location>
</feature>
<dbReference type="InterPro" id="IPR028098">
    <property type="entry name" value="Glyco_trans_4-like_N"/>
</dbReference>
<keyword evidence="5" id="KW-1185">Reference proteome</keyword>
<dbReference type="SUPFAM" id="SSF53756">
    <property type="entry name" value="UDP-Glycosyltransferase/glycogen phosphorylase"/>
    <property type="match status" value="1"/>
</dbReference>
<dbReference type="AlphaFoldDB" id="A0A6G7ZQI3"/>
<protein>
    <submittedName>
        <fullName evidence="4">Glycosyltransferase family 4 protein</fullName>
    </submittedName>
</protein>